<feature type="compositionally biased region" description="Polar residues" evidence="1">
    <location>
        <begin position="77"/>
        <end position="89"/>
    </location>
</feature>
<organism evidence="2 3">
    <name type="scientific">Methylocella tundrae</name>
    <dbReference type="NCBI Taxonomy" id="227605"/>
    <lineage>
        <taxon>Bacteria</taxon>
        <taxon>Pseudomonadati</taxon>
        <taxon>Pseudomonadota</taxon>
        <taxon>Alphaproteobacteria</taxon>
        <taxon>Hyphomicrobiales</taxon>
        <taxon>Beijerinckiaceae</taxon>
        <taxon>Methylocella</taxon>
    </lineage>
</organism>
<dbReference type="EMBL" id="LR536450">
    <property type="protein sequence ID" value="VFU07415.1"/>
    <property type="molecule type" value="Genomic_DNA"/>
</dbReference>
<feature type="region of interest" description="Disordered" evidence="1">
    <location>
        <begin position="69"/>
        <end position="89"/>
    </location>
</feature>
<dbReference type="KEGG" id="mtun:MTUNDRAET4_0522"/>
<sequence>MTFWIELLKGRDIIESEQFRGDAAAVRSRAVDLFALHKKQLDATSVRVIDSAGGKIVFSLPDRMSPTVTRSELKAARSTNNFASQSRRN</sequence>
<protein>
    <submittedName>
        <fullName evidence="2">Uncharacterized protein</fullName>
    </submittedName>
</protein>
<evidence type="ECO:0000313" key="2">
    <source>
        <dbReference type="EMBL" id="VFU07415.1"/>
    </source>
</evidence>
<gene>
    <name evidence="2" type="ORF">MTUNDRAET4_0522</name>
</gene>
<reference evidence="2 3" key="1">
    <citation type="submission" date="2019-03" db="EMBL/GenBank/DDBJ databases">
        <authorList>
            <person name="Kox A.R. M."/>
        </authorList>
    </citation>
    <scope>NUCLEOTIDE SEQUENCE [LARGE SCALE GENOMIC DNA]</scope>
    <source>
        <strain evidence="2">MTUNDRAET4 annotated genome</strain>
    </source>
</reference>
<dbReference type="Proteomes" id="UP000294360">
    <property type="component" value="Chromosome"/>
</dbReference>
<proteinExistence type="predicted"/>
<accession>A0A4U8YZP0</accession>
<evidence type="ECO:0000313" key="3">
    <source>
        <dbReference type="Proteomes" id="UP000294360"/>
    </source>
</evidence>
<dbReference type="AlphaFoldDB" id="A0A4U8YZP0"/>
<evidence type="ECO:0000256" key="1">
    <source>
        <dbReference type="SAM" id="MobiDB-lite"/>
    </source>
</evidence>
<name>A0A4U8YZP0_METTU</name>